<feature type="domain" description="Autophagy-related protein 13 N-terminal" evidence="6">
    <location>
        <begin position="88"/>
        <end position="169"/>
    </location>
</feature>
<dbReference type="Proteomes" id="UP000515154">
    <property type="component" value="Linkage group LG7"/>
</dbReference>
<comment type="similarity">
    <text evidence="2 4">Belongs to the ATG13 family. Metazoan subfamily.</text>
</comment>
<feature type="region of interest" description="Disordered" evidence="5">
    <location>
        <begin position="224"/>
        <end position="253"/>
    </location>
</feature>
<dbReference type="InterPro" id="IPR018731">
    <property type="entry name" value="Atg13_N"/>
</dbReference>
<comment type="subcellular location">
    <subcellularLocation>
        <location evidence="1">Preautophagosomal structure</location>
    </subcellularLocation>
</comment>
<dbReference type="PANTHER" id="PTHR13430">
    <property type="match status" value="1"/>
</dbReference>
<evidence type="ECO:0000256" key="2">
    <source>
        <dbReference type="ARBA" id="ARBA00007341"/>
    </source>
</evidence>
<evidence type="ECO:0000256" key="4">
    <source>
        <dbReference type="RuleBase" id="RU361214"/>
    </source>
</evidence>
<sequence>MYGINNQNISSSESKDLEKFLRSFSIIAVQAIVQSRLGERIQTKNSSPSQYWFSPTLKDVPELNRHARSFTTGYQPLSGQTVCVEISLKTTEGDSMVLETWHMGLKMSSDNKENQDRENRVPHVLYSKMCLALRSLIYTSRITPGYTLSRKQGPDNYIICYKIYYGTPQLHELGPDHQRLKAGRFPTSMGIMSIIVDYRTNMQISQHKTTKQIAIEMKDDHYKAETGSPRKSTAPRPCHPGHRRIGNIPENVSTNEVDGQQGPFYDCTVDIEQQISNPVVNGYVPKSQPIDIRQQVNGHRNECEFSDSDKENDYLDERVVGAFASDLHYNLNKTRSNAMEDIPFITLLQNANKPPQQSCSPSAISHNSAAEDLVASSESEPAVSDHLLQQYGNGTTSDDDDDDDDDDEENCNKEGFVLIDSIPPFAGEDTCSDLWRCYQETQGVPALSICKEEFTLAETLQDVTNQLQAFETNSRDFDDFVNELAEKE</sequence>
<dbReference type="GO" id="GO:1990316">
    <property type="term" value="C:Atg1/ULK1 kinase complex"/>
    <property type="evidence" value="ECO:0007669"/>
    <property type="project" value="InterPro"/>
</dbReference>
<dbReference type="GO" id="GO:0000407">
    <property type="term" value="C:phagophore assembly site"/>
    <property type="evidence" value="ECO:0007669"/>
    <property type="project" value="UniProtKB-SubCell"/>
</dbReference>
<dbReference type="KEGG" id="osn:115214056"/>
<accession>A0A6P7SKH3</accession>
<dbReference type="PANTHER" id="PTHR13430:SF4">
    <property type="entry name" value="AUTOPHAGY-RELATED PROTEIN 13"/>
    <property type="match status" value="1"/>
</dbReference>
<reference evidence="8" key="1">
    <citation type="submission" date="2025-08" db="UniProtKB">
        <authorList>
            <consortium name="RefSeq"/>
        </authorList>
    </citation>
    <scope>IDENTIFICATION</scope>
</reference>
<dbReference type="InterPro" id="IPR036570">
    <property type="entry name" value="HORMA_dom_sf"/>
</dbReference>
<feature type="region of interest" description="Disordered" evidence="5">
    <location>
        <begin position="352"/>
        <end position="411"/>
    </location>
</feature>
<dbReference type="InterPro" id="IPR040182">
    <property type="entry name" value="ATG13"/>
</dbReference>
<evidence type="ECO:0000256" key="1">
    <source>
        <dbReference type="ARBA" id="ARBA00004329"/>
    </source>
</evidence>
<evidence type="ECO:0000256" key="5">
    <source>
        <dbReference type="SAM" id="MobiDB-lite"/>
    </source>
</evidence>
<dbReference type="AlphaFoldDB" id="A0A6P7SKH3"/>
<keyword evidence="3 4" id="KW-0072">Autophagy</keyword>
<dbReference type="GO" id="GO:0005829">
    <property type="term" value="C:cytosol"/>
    <property type="evidence" value="ECO:0007669"/>
    <property type="project" value="TreeGrafter"/>
</dbReference>
<dbReference type="GO" id="GO:0000423">
    <property type="term" value="P:mitophagy"/>
    <property type="evidence" value="ECO:0007669"/>
    <property type="project" value="TreeGrafter"/>
</dbReference>
<gene>
    <name evidence="8" type="primary">LOC115214056</name>
</gene>
<evidence type="ECO:0000313" key="8">
    <source>
        <dbReference type="RefSeq" id="XP_029638957.1"/>
    </source>
</evidence>
<evidence type="ECO:0000313" key="7">
    <source>
        <dbReference type="Proteomes" id="UP000515154"/>
    </source>
</evidence>
<proteinExistence type="inferred from homology"/>
<protein>
    <recommendedName>
        <fullName evidence="4">Autophagy-related protein 13</fullName>
    </recommendedName>
</protein>
<dbReference type="Pfam" id="PF10033">
    <property type="entry name" value="ATG13"/>
    <property type="match status" value="1"/>
</dbReference>
<dbReference type="GO" id="GO:0034497">
    <property type="term" value="P:protein localization to phagophore assembly site"/>
    <property type="evidence" value="ECO:0007669"/>
    <property type="project" value="TreeGrafter"/>
</dbReference>
<organism evidence="7 8">
    <name type="scientific">Octopus sinensis</name>
    <name type="common">East Asian common octopus</name>
    <dbReference type="NCBI Taxonomy" id="2607531"/>
    <lineage>
        <taxon>Eukaryota</taxon>
        <taxon>Metazoa</taxon>
        <taxon>Spiralia</taxon>
        <taxon>Lophotrochozoa</taxon>
        <taxon>Mollusca</taxon>
        <taxon>Cephalopoda</taxon>
        <taxon>Coleoidea</taxon>
        <taxon>Octopodiformes</taxon>
        <taxon>Octopoda</taxon>
        <taxon>Incirrata</taxon>
        <taxon>Octopodidae</taxon>
        <taxon>Octopus</taxon>
    </lineage>
</organism>
<evidence type="ECO:0000259" key="6">
    <source>
        <dbReference type="Pfam" id="PF10033"/>
    </source>
</evidence>
<dbReference type="Gene3D" id="3.30.900.10">
    <property type="entry name" value="HORMA domain"/>
    <property type="match status" value="1"/>
</dbReference>
<evidence type="ECO:0000256" key="3">
    <source>
        <dbReference type="ARBA" id="ARBA00023006"/>
    </source>
</evidence>
<dbReference type="RefSeq" id="XP_029638957.1">
    <property type="nucleotide sequence ID" value="XM_029783097.2"/>
</dbReference>
<dbReference type="GO" id="GO:0034727">
    <property type="term" value="P:piecemeal microautophagy of the nucleus"/>
    <property type="evidence" value="ECO:0007669"/>
    <property type="project" value="TreeGrafter"/>
</dbReference>
<name>A0A6P7SKH3_9MOLL</name>
<feature type="compositionally biased region" description="Polar residues" evidence="5">
    <location>
        <begin position="352"/>
        <end position="368"/>
    </location>
</feature>
<keyword evidence="7" id="KW-1185">Reference proteome</keyword>
<feature type="compositionally biased region" description="Acidic residues" evidence="5">
    <location>
        <begin position="397"/>
        <end position="409"/>
    </location>
</feature>